<proteinExistence type="predicted"/>
<name>A0ABP7HUW4_9ACTN</name>
<keyword evidence="3" id="KW-1185">Reference proteome</keyword>
<feature type="region of interest" description="Disordered" evidence="1">
    <location>
        <begin position="13"/>
        <end position="35"/>
    </location>
</feature>
<comment type="caution">
    <text evidence="2">The sequence shown here is derived from an EMBL/GenBank/DDBJ whole genome shotgun (WGS) entry which is preliminary data.</text>
</comment>
<dbReference type="EMBL" id="BAAAZR010000004">
    <property type="protein sequence ID" value="GAA3803659.1"/>
    <property type="molecule type" value="Genomic_DNA"/>
</dbReference>
<dbReference type="Proteomes" id="UP001500888">
    <property type="component" value="Unassembled WGS sequence"/>
</dbReference>
<reference evidence="3" key="1">
    <citation type="journal article" date="2019" name="Int. J. Syst. Evol. Microbiol.">
        <title>The Global Catalogue of Microorganisms (GCM) 10K type strain sequencing project: providing services to taxonomists for standard genome sequencing and annotation.</title>
        <authorList>
            <consortium name="The Broad Institute Genomics Platform"/>
            <consortium name="The Broad Institute Genome Sequencing Center for Infectious Disease"/>
            <person name="Wu L."/>
            <person name="Ma J."/>
        </authorList>
    </citation>
    <scope>NUCLEOTIDE SEQUENCE [LARGE SCALE GENOMIC DNA]</scope>
    <source>
        <strain evidence="3">JCM 16908</strain>
    </source>
</reference>
<organism evidence="2 3">
    <name type="scientific">Sphaerisporangium flaviroseum</name>
    <dbReference type="NCBI Taxonomy" id="509199"/>
    <lineage>
        <taxon>Bacteria</taxon>
        <taxon>Bacillati</taxon>
        <taxon>Actinomycetota</taxon>
        <taxon>Actinomycetes</taxon>
        <taxon>Streptosporangiales</taxon>
        <taxon>Streptosporangiaceae</taxon>
        <taxon>Sphaerisporangium</taxon>
    </lineage>
</organism>
<evidence type="ECO:0000256" key="1">
    <source>
        <dbReference type="SAM" id="MobiDB-lite"/>
    </source>
</evidence>
<protein>
    <submittedName>
        <fullName evidence="2">Uncharacterized protein</fullName>
    </submittedName>
</protein>
<gene>
    <name evidence="2" type="ORF">GCM10022226_24310</name>
</gene>
<evidence type="ECO:0000313" key="2">
    <source>
        <dbReference type="EMBL" id="GAA3803659.1"/>
    </source>
</evidence>
<accession>A0ABP7HUW4</accession>
<evidence type="ECO:0000313" key="3">
    <source>
        <dbReference type="Proteomes" id="UP001500888"/>
    </source>
</evidence>
<feature type="compositionally biased region" description="Basic and acidic residues" evidence="1">
    <location>
        <begin position="23"/>
        <end position="34"/>
    </location>
</feature>
<sequence length="73" mass="7542">MVCPLRPDLRCPSGFGRGAAGSQDRRAAESEIGDRALNGVQSVEARAAAKEPFGPDSVEQFGGQVLEVGAAVE</sequence>